<evidence type="ECO:0000256" key="1">
    <source>
        <dbReference type="SAM" id="MobiDB-lite"/>
    </source>
</evidence>
<organism evidence="2 3">
    <name type="scientific">Prunus armeniaca</name>
    <name type="common">Apricot</name>
    <name type="synonym">Armeniaca vulgaris</name>
    <dbReference type="NCBI Taxonomy" id="36596"/>
    <lineage>
        <taxon>Eukaryota</taxon>
        <taxon>Viridiplantae</taxon>
        <taxon>Streptophyta</taxon>
        <taxon>Embryophyta</taxon>
        <taxon>Tracheophyta</taxon>
        <taxon>Spermatophyta</taxon>
        <taxon>Magnoliopsida</taxon>
        <taxon>eudicotyledons</taxon>
        <taxon>Gunneridae</taxon>
        <taxon>Pentapetalae</taxon>
        <taxon>rosids</taxon>
        <taxon>fabids</taxon>
        <taxon>Rosales</taxon>
        <taxon>Rosaceae</taxon>
        <taxon>Amygdaloideae</taxon>
        <taxon>Amygdaleae</taxon>
        <taxon>Prunus</taxon>
    </lineage>
</organism>
<evidence type="ECO:0000313" key="3">
    <source>
        <dbReference type="Proteomes" id="UP000507222"/>
    </source>
</evidence>
<dbReference type="EMBL" id="CAEKDK010000006">
    <property type="protein sequence ID" value="CAB4282167.1"/>
    <property type="molecule type" value="Genomic_DNA"/>
</dbReference>
<protein>
    <submittedName>
        <fullName evidence="2">Uncharacterized protein</fullName>
    </submittedName>
</protein>
<dbReference type="AlphaFoldDB" id="A0A6J5V2T0"/>
<gene>
    <name evidence="2" type="ORF">CURHAP_LOCUS35466</name>
</gene>
<sequence length="65" mass="7580">MIGIRIAQYEHMLAGKKMKKIGRLIVWGWMVEQRSRRGFKGNEKYKGSGKRVKEVKEGGKTEEKK</sequence>
<evidence type="ECO:0000313" key="2">
    <source>
        <dbReference type="EMBL" id="CAB4282167.1"/>
    </source>
</evidence>
<reference evidence="2 3" key="1">
    <citation type="submission" date="2020-05" db="EMBL/GenBank/DDBJ databases">
        <authorList>
            <person name="Campoy J."/>
            <person name="Schneeberger K."/>
            <person name="Spophaly S."/>
        </authorList>
    </citation>
    <scope>NUCLEOTIDE SEQUENCE [LARGE SCALE GENOMIC DNA]</scope>
    <source>
        <strain evidence="2">PruArmRojPasFocal</strain>
    </source>
</reference>
<proteinExistence type="predicted"/>
<name>A0A6J5V2T0_PRUAR</name>
<dbReference type="Proteomes" id="UP000507222">
    <property type="component" value="Unassembled WGS sequence"/>
</dbReference>
<accession>A0A6J5V2T0</accession>
<feature type="region of interest" description="Disordered" evidence="1">
    <location>
        <begin position="40"/>
        <end position="65"/>
    </location>
</feature>